<keyword evidence="21" id="KW-1185">Reference proteome</keyword>
<keyword evidence="14 18" id="KW-0311">Gluconate utilization</keyword>
<dbReference type="Gene3D" id="1.20.5.320">
    <property type="entry name" value="6-Phosphogluconate Dehydrogenase, domain 3"/>
    <property type="match status" value="1"/>
</dbReference>
<evidence type="ECO:0000256" key="17">
    <source>
        <dbReference type="ARBA" id="ARBA00048640"/>
    </source>
</evidence>
<comment type="similarity">
    <text evidence="4 18">Belongs to the 6-phosphogluconate dehydrogenase family.</text>
</comment>
<dbReference type="UniPathway" id="UPA00115">
    <property type="reaction ID" value="UER00410"/>
</dbReference>
<evidence type="ECO:0000256" key="12">
    <source>
        <dbReference type="ARBA" id="ARBA00022857"/>
    </source>
</evidence>
<dbReference type="PANTHER" id="PTHR11811">
    <property type="entry name" value="6-PHOSPHOGLUCONATE DEHYDROGENASE"/>
    <property type="match status" value="1"/>
</dbReference>
<evidence type="ECO:0000256" key="13">
    <source>
        <dbReference type="ARBA" id="ARBA00023002"/>
    </source>
</evidence>
<dbReference type="CDD" id="cd02021">
    <property type="entry name" value="GntK"/>
    <property type="match status" value="1"/>
</dbReference>
<dbReference type="GO" id="GO:0004616">
    <property type="term" value="F:phosphogluconate dehydrogenase (decarboxylating) activity"/>
    <property type="evidence" value="ECO:0007669"/>
    <property type="project" value="UniProtKB-EC"/>
</dbReference>
<dbReference type="OrthoDB" id="9804542at2"/>
<dbReference type="InterPro" id="IPR008927">
    <property type="entry name" value="6-PGluconate_DH-like_C_sf"/>
</dbReference>
<gene>
    <name evidence="20" type="primary">gndA</name>
    <name evidence="20" type="ORF">FHK87_01970</name>
</gene>
<evidence type="ECO:0000256" key="8">
    <source>
        <dbReference type="ARBA" id="ARBA00022679"/>
    </source>
</evidence>
<keyword evidence="12 18" id="KW-0521">NADP</keyword>
<dbReference type="Gene3D" id="3.40.50.300">
    <property type="entry name" value="P-loop containing nucleotide triphosphate hydrolases"/>
    <property type="match status" value="1"/>
</dbReference>
<evidence type="ECO:0000256" key="11">
    <source>
        <dbReference type="ARBA" id="ARBA00022840"/>
    </source>
</evidence>
<evidence type="ECO:0000313" key="21">
    <source>
        <dbReference type="Proteomes" id="UP000315540"/>
    </source>
</evidence>
<dbReference type="EMBL" id="VFWZ01000001">
    <property type="protein sequence ID" value="TPN89331.1"/>
    <property type="molecule type" value="Genomic_DNA"/>
</dbReference>
<evidence type="ECO:0000256" key="14">
    <source>
        <dbReference type="ARBA" id="ARBA00023064"/>
    </source>
</evidence>
<keyword evidence="9" id="KW-0547">Nucleotide-binding</keyword>
<dbReference type="InterPro" id="IPR006183">
    <property type="entry name" value="Pgluconate_DH"/>
</dbReference>
<evidence type="ECO:0000256" key="15">
    <source>
        <dbReference type="ARBA" id="ARBA00023126"/>
    </source>
</evidence>
<dbReference type="PRINTS" id="PR00076">
    <property type="entry name" value="6PGDHDRGNASE"/>
</dbReference>
<dbReference type="PROSITE" id="PS00461">
    <property type="entry name" value="6PGD"/>
    <property type="match status" value="1"/>
</dbReference>
<name>A0A504JRG4_9FLAO</name>
<comment type="similarity">
    <text evidence="5">Belongs to the gluconokinase GntK/GntV family.</text>
</comment>
<evidence type="ECO:0000256" key="6">
    <source>
        <dbReference type="ARBA" id="ARBA00011738"/>
    </source>
</evidence>
<dbReference type="InterPro" id="IPR006114">
    <property type="entry name" value="6PGDH_C"/>
</dbReference>
<sequence length="632" mass="70901">MYIVYGVSGCGKTTVGKRVAQLLSLPFYDADDFHPQVNIEKMSEGFPLNDMDREPWLTILANQIKEWHVEKGAVLACSALKKKYRKMLQSIDDQYIKWIFLDVTIENIAFRLEQRKGHFFKKELLASQFDDLERPESGFVINANKDIDTVINQIESMLNPPKSEVGLIGLGVMGKSLATNLLSKGFHVSVYNRHVKDQEEDIAKNFVETQSKTHNVLGFDELLPFVSSIKSPRTIILMVNAGKPVDSVIEALLPILSKGDCIVDGGNSHYLKTIERQKYLEEKEIHFIGAGISGGEEGALKGPSIMPGGSKEAYRISGRFLEAIAAKDKSNNPCCSYVGPNGSGHYVKMIHNGIEYAEMQLLAEIYHIQRFLLKKTPEQISDVFSSWKASGNSSFLLEITIQILRKKENDAFLIDKVLDKAGQKGTGGWSTVAALEIGMPINTISEAVMARNLSGMKTQRNNASEIYQFKKQKEVDEVVLMNHLQKAFQLTSIINHAIGFDILQKASEEYRWELNVSEIARIWTNGCIIRSDLMEKIADLFSDKKDTSLLLLPDIVETFKKNLDSLTYSVSKGIEAGYPLPVMSAAVNYFLTYTASQSSANLLQAQRDYFGAHTYQRVDKPLSEHFHTDWKA</sequence>
<dbReference type="InterPro" id="IPR027417">
    <property type="entry name" value="P-loop_NTPase"/>
</dbReference>
<keyword evidence="15 18" id="KW-0570">Pentose shunt</keyword>
<dbReference type="InterPro" id="IPR031322">
    <property type="entry name" value="Shikimate/glucono_kinase"/>
</dbReference>
<dbReference type="SUPFAM" id="SSF48179">
    <property type="entry name" value="6-phosphogluconate dehydrogenase C-terminal domain-like"/>
    <property type="match status" value="1"/>
</dbReference>
<dbReference type="SMART" id="SM01350">
    <property type="entry name" value="6PGD"/>
    <property type="match status" value="1"/>
</dbReference>
<evidence type="ECO:0000256" key="10">
    <source>
        <dbReference type="ARBA" id="ARBA00022777"/>
    </source>
</evidence>
<dbReference type="Pfam" id="PF01202">
    <property type="entry name" value="SKI"/>
    <property type="match status" value="1"/>
</dbReference>
<evidence type="ECO:0000256" key="5">
    <source>
        <dbReference type="ARBA" id="ARBA00008420"/>
    </source>
</evidence>
<evidence type="ECO:0000256" key="4">
    <source>
        <dbReference type="ARBA" id="ARBA00008419"/>
    </source>
</evidence>
<dbReference type="GO" id="GO:0019521">
    <property type="term" value="P:D-gluconate metabolic process"/>
    <property type="evidence" value="ECO:0007669"/>
    <property type="project" value="UniProtKB-KW"/>
</dbReference>
<evidence type="ECO:0000259" key="19">
    <source>
        <dbReference type="SMART" id="SM01350"/>
    </source>
</evidence>
<evidence type="ECO:0000256" key="1">
    <source>
        <dbReference type="ARBA" id="ARBA00002526"/>
    </source>
</evidence>
<comment type="catalytic activity">
    <reaction evidence="16">
        <text>D-gluconate + ATP = 6-phospho-D-gluconate + ADP + H(+)</text>
        <dbReference type="Rhea" id="RHEA:19433"/>
        <dbReference type="ChEBI" id="CHEBI:15378"/>
        <dbReference type="ChEBI" id="CHEBI:18391"/>
        <dbReference type="ChEBI" id="CHEBI:30616"/>
        <dbReference type="ChEBI" id="CHEBI:58759"/>
        <dbReference type="ChEBI" id="CHEBI:456216"/>
        <dbReference type="EC" id="2.7.1.12"/>
    </reaction>
</comment>
<evidence type="ECO:0000256" key="2">
    <source>
        <dbReference type="ARBA" id="ARBA00004761"/>
    </source>
</evidence>
<comment type="caution">
    <text evidence="20">The sequence shown here is derived from an EMBL/GenBank/DDBJ whole genome shotgun (WGS) entry which is preliminary data.</text>
</comment>
<keyword evidence="10" id="KW-0418">Kinase</keyword>
<dbReference type="InterPro" id="IPR036291">
    <property type="entry name" value="NAD(P)-bd_dom_sf"/>
</dbReference>
<comment type="function">
    <text evidence="1">Catalyzes the oxidative decarboxylation of 6-phosphogluconate to ribulose 5-phosphate and CO(2), with concomitant reduction of NADP to NADPH.</text>
</comment>
<dbReference type="SUPFAM" id="SSF51735">
    <property type="entry name" value="NAD(P)-binding Rossmann-fold domains"/>
    <property type="match status" value="1"/>
</dbReference>
<proteinExistence type="inferred from homology"/>
<dbReference type="NCBIfam" id="TIGR00873">
    <property type="entry name" value="gnd"/>
    <property type="match status" value="1"/>
</dbReference>
<dbReference type="Pfam" id="PF00393">
    <property type="entry name" value="6PGD"/>
    <property type="match status" value="1"/>
</dbReference>
<evidence type="ECO:0000313" key="20">
    <source>
        <dbReference type="EMBL" id="TPN89331.1"/>
    </source>
</evidence>
<evidence type="ECO:0000256" key="3">
    <source>
        <dbReference type="ARBA" id="ARBA00004874"/>
    </source>
</evidence>
<dbReference type="InterPro" id="IPR013328">
    <property type="entry name" value="6PGD_dom2"/>
</dbReference>
<dbReference type="Gene3D" id="1.10.1040.10">
    <property type="entry name" value="N-(1-d-carboxylethyl)-l-norvaline Dehydrogenase, domain 2"/>
    <property type="match status" value="1"/>
</dbReference>
<evidence type="ECO:0000256" key="18">
    <source>
        <dbReference type="RuleBase" id="RU000485"/>
    </source>
</evidence>
<dbReference type="GO" id="GO:0050661">
    <property type="term" value="F:NADP binding"/>
    <property type="evidence" value="ECO:0007669"/>
    <property type="project" value="InterPro"/>
</dbReference>
<comment type="subunit">
    <text evidence="6">Homodimer.</text>
</comment>
<keyword evidence="11" id="KW-0067">ATP-binding</keyword>
<organism evidence="20 21">
    <name type="scientific">Aquimarina algicola</name>
    <dbReference type="NCBI Taxonomy" id="2589995"/>
    <lineage>
        <taxon>Bacteria</taxon>
        <taxon>Pseudomonadati</taxon>
        <taxon>Bacteroidota</taxon>
        <taxon>Flavobacteriia</taxon>
        <taxon>Flavobacteriales</taxon>
        <taxon>Flavobacteriaceae</taxon>
        <taxon>Aquimarina</taxon>
    </lineage>
</organism>
<feature type="domain" description="6-phosphogluconate dehydrogenase C-terminal" evidence="19">
    <location>
        <begin position="344"/>
        <end position="631"/>
    </location>
</feature>
<comment type="catalytic activity">
    <reaction evidence="17 18">
        <text>6-phospho-D-gluconate + NADP(+) = D-ribulose 5-phosphate + CO2 + NADPH</text>
        <dbReference type="Rhea" id="RHEA:10116"/>
        <dbReference type="ChEBI" id="CHEBI:16526"/>
        <dbReference type="ChEBI" id="CHEBI:57783"/>
        <dbReference type="ChEBI" id="CHEBI:58121"/>
        <dbReference type="ChEBI" id="CHEBI:58349"/>
        <dbReference type="ChEBI" id="CHEBI:58759"/>
        <dbReference type="EC" id="1.1.1.44"/>
    </reaction>
</comment>
<evidence type="ECO:0000256" key="7">
    <source>
        <dbReference type="ARBA" id="ARBA00018193"/>
    </source>
</evidence>
<dbReference type="Gene3D" id="3.40.50.720">
    <property type="entry name" value="NAD(P)-binding Rossmann-like Domain"/>
    <property type="match status" value="1"/>
</dbReference>
<dbReference type="FunFam" id="1.10.1040.10:FF:000032">
    <property type="entry name" value="6-phosphogluconate dehydrogenase, decarboxylating"/>
    <property type="match status" value="1"/>
</dbReference>
<dbReference type="InterPro" id="IPR006184">
    <property type="entry name" value="6PGdom_BS"/>
</dbReference>
<dbReference type="InterPro" id="IPR006113">
    <property type="entry name" value="6PGDH_Gnd/GntZ"/>
</dbReference>
<dbReference type="GO" id="GO:0046316">
    <property type="term" value="F:gluconokinase activity"/>
    <property type="evidence" value="ECO:0007669"/>
    <property type="project" value="UniProtKB-EC"/>
</dbReference>
<evidence type="ECO:0000256" key="9">
    <source>
        <dbReference type="ARBA" id="ARBA00022741"/>
    </source>
</evidence>
<comment type="pathway">
    <text evidence="2">Carbohydrate acid metabolism.</text>
</comment>
<keyword evidence="13 18" id="KW-0560">Oxidoreductase</keyword>
<protein>
    <recommendedName>
        <fullName evidence="7 18">6-phosphogluconate dehydrogenase, decarboxylating</fullName>
        <ecNumber evidence="18">1.1.1.44</ecNumber>
    </recommendedName>
</protein>
<evidence type="ECO:0000256" key="16">
    <source>
        <dbReference type="ARBA" id="ARBA00048090"/>
    </source>
</evidence>
<keyword evidence="8" id="KW-0808">Transferase</keyword>
<comment type="pathway">
    <text evidence="3 18">Carbohydrate degradation; pentose phosphate pathway; D-ribulose 5-phosphate from D-glucose 6-phosphate (oxidative stage): step 3/3.</text>
</comment>
<dbReference type="InterPro" id="IPR006001">
    <property type="entry name" value="Therm_gnt_kin"/>
</dbReference>
<accession>A0A504JRG4</accession>
<dbReference type="NCBIfam" id="NF006765">
    <property type="entry name" value="PRK09287.1"/>
    <property type="match status" value="1"/>
</dbReference>
<reference evidence="20 21" key="1">
    <citation type="submission" date="2019-06" db="EMBL/GenBank/DDBJ databases">
        <authorList>
            <person name="Meng X."/>
        </authorList>
    </citation>
    <scope>NUCLEOTIDE SEQUENCE [LARGE SCALE GENOMIC DNA]</scope>
    <source>
        <strain evidence="20 21">M625</strain>
    </source>
</reference>
<dbReference type="SUPFAM" id="SSF52540">
    <property type="entry name" value="P-loop containing nucleoside triphosphate hydrolases"/>
    <property type="match status" value="1"/>
</dbReference>
<dbReference type="NCBIfam" id="TIGR01313">
    <property type="entry name" value="therm_gnt_kin"/>
    <property type="match status" value="1"/>
</dbReference>
<dbReference type="EC" id="1.1.1.44" evidence="18"/>
<dbReference type="GO" id="GO:0006098">
    <property type="term" value="P:pentose-phosphate shunt"/>
    <property type="evidence" value="ECO:0007669"/>
    <property type="project" value="UniProtKB-UniPathway"/>
</dbReference>
<dbReference type="InterPro" id="IPR006115">
    <property type="entry name" value="6PGDH_NADP-bd"/>
</dbReference>
<dbReference type="GO" id="GO:0005524">
    <property type="term" value="F:ATP binding"/>
    <property type="evidence" value="ECO:0007669"/>
    <property type="project" value="UniProtKB-KW"/>
</dbReference>
<dbReference type="Pfam" id="PF03446">
    <property type="entry name" value="NAD_binding_2"/>
    <property type="match status" value="1"/>
</dbReference>
<dbReference type="AlphaFoldDB" id="A0A504JRG4"/>
<dbReference type="Proteomes" id="UP000315540">
    <property type="component" value="Unassembled WGS sequence"/>
</dbReference>